<reference evidence="2 5" key="2">
    <citation type="submission" date="2019-07" db="EMBL/GenBank/DDBJ databases">
        <title>Whole genome shotgun sequence of Halolactibacillus miurensis NBRC 100873.</title>
        <authorList>
            <person name="Hosoyama A."/>
            <person name="Uohara A."/>
            <person name="Ohji S."/>
            <person name="Ichikawa N."/>
        </authorList>
    </citation>
    <scope>NUCLEOTIDE SEQUENCE [LARGE SCALE GENOMIC DNA]</scope>
    <source>
        <strain evidence="2 5">NBRC 100873</strain>
    </source>
</reference>
<evidence type="ECO:0000313" key="3">
    <source>
        <dbReference type="EMBL" id="SFT07571.1"/>
    </source>
</evidence>
<feature type="transmembrane region" description="Helical" evidence="1">
    <location>
        <begin position="63"/>
        <end position="83"/>
    </location>
</feature>
<feature type="transmembrane region" description="Helical" evidence="1">
    <location>
        <begin position="89"/>
        <end position="109"/>
    </location>
</feature>
<keyword evidence="1" id="KW-1133">Transmembrane helix</keyword>
<dbReference type="Proteomes" id="UP000199139">
    <property type="component" value="Unassembled WGS sequence"/>
</dbReference>
<dbReference type="EMBL" id="FPAI01000040">
    <property type="protein sequence ID" value="SFT07571.1"/>
    <property type="molecule type" value="Genomic_DNA"/>
</dbReference>
<gene>
    <name evidence="2" type="ORF">HMI01_28240</name>
    <name evidence="3" type="ORF">SAMN05421668_14013</name>
</gene>
<feature type="transmembrane region" description="Helical" evidence="1">
    <location>
        <begin position="130"/>
        <end position="150"/>
    </location>
</feature>
<feature type="transmembrane region" description="Helical" evidence="1">
    <location>
        <begin position="5"/>
        <end position="23"/>
    </location>
</feature>
<accession>A0A1I6V1G8</accession>
<evidence type="ECO:0000313" key="2">
    <source>
        <dbReference type="EMBL" id="GEM05836.1"/>
    </source>
</evidence>
<keyword evidence="1" id="KW-0812">Transmembrane</keyword>
<keyword evidence="5" id="KW-1185">Reference proteome</keyword>
<evidence type="ECO:0000256" key="1">
    <source>
        <dbReference type="SAM" id="Phobius"/>
    </source>
</evidence>
<reference evidence="3 4" key="1">
    <citation type="submission" date="2016-10" db="EMBL/GenBank/DDBJ databases">
        <authorList>
            <person name="de Groot N.N."/>
        </authorList>
    </citation>
    <scope>NUCLEOTIDE SEQUENCE [LARGE SCALE GENOMIC DNA]</scope>
    <source>
        <strain evidence="3 4">DSM 17074</strain>
    </source>
</reference>
<sequence>MKPRSLLLIISSIWAFIYANMLYPSLEDIEGLKAFLIVFIVWPGFLFFQLICYALFKKYQNQKIYVGFILLKTTLFLIQPIIAENQLNSIFFYLTILGIFLIDFHIMTLENMINFKELTMSEQEKKGSSEYFKVSWFLMGSVTLLFALYFQLSEGNYMMIISFSIVYIFLFLRKQEPKGKFIFVQLFGLLAIYLLAILDAPEFLKGILLIGVLFLIYQIKKHILNKKKLSNITD</sequence>
<feature type="transmembrane region" description="Helical" evidence="1">
    <location>
        <begin position="179"/>
        <end position="197"/>
    </location>
</feature>
<protein>
    <submittedName>
        <fullName evidence="3">Uncharacterized protein</fullName>
    </submittedName>
</protein>
<keyword evidence="1" id="KW-0472">Membrane</keyword>
<feature type="transmembrane region" description="Helical" evidence="1">
    <location>
        <begin position="203"/>
        <end position="219"/>
    </location>
</feature>
<organism evidence="3 4">
    <name type="scientific">Halolactibacillus miurensis</name>
    <dbReference type="NCBI Taxonomy" id="306541"/>
    <lineage>
        <taxon>Bacteria</taxon>
        <taxon>Bacillati</taxon>
        <taxon>Bacillota</taxon>
        <taxon>Bacilli</taxon>
        <taxon>Bacillales</taxon>
        <taxon>Bacillaceae</taxon>
        <taxon>Halolactibacillus</taxon>
    </lineage>
</organism>
<dbReference type="EMBL" id="BJWJ01000055">
    <property type="protein sequence ID" value="GEM05836.1"/>
    <property type="molecule type" value="Genomic_DNA"/>
</dbReference>
<evidence type="ECO:0000313" key="4">
    <source>
        <dbReference type="Proteomes" id="UP000199139"/>
    </source>
</evidence>
<dbReference type="AlphaFoldDB" id="A0A1I6V1G8"/>
<dbReference type="Proteomes" id="UP000321773">
    <property type="component" value="Unassembled WGS sequence"/>
</dbReference>
<feature type="transmembrane region" description="Helical" evidence="1">
    <location>
        <begin position="156"/>
        <end position="172"/>
    </location>
</feature>
<name>A0A1I6V1G8_9BACI</name>
<evidence type="ECO:0000313" key="5">
    <source>
        <dbReference type="Proteomes" id="UP000321773"/>
    </source>
</evidence>
<proteinExistence type="predicted"/>
<feature type="transmembrane region" description="Helical" evidence="1">
    <location>
        <begin position="35"/>
        <end position="56"/>
    </location>
</feature>